<evidence type="ECO:0000313" key="2">
    <source>
        <dbReference type="EMBL" id="MQY23464.1"/>
    </source>
</evidence>
<organism evidence="2 3">
    <name type="scientific">Nocardia macrotermitis</name>
    <dbReference type="NCBI Taxonomy" id="2585198"/>
    <lineage>
        <taxon>Bacteria</taxon>
        <taxon>Bacillati</taxon>
        <taxon>Actinomycetota</taxon>
        <taxon>Actinomycetes</taxon>
        <taxon>Mycobacteriales</taxon>
        <taxon>Nocardiaceae</taxon>
        <taxon>Nocardia</taxon>
    </lineage>
</organism>
<dbReference type="OrthoDB" id="4557246at2"/>
<evidence type="ECO:0000256" key="1">
    <source>
        <dbReference type="SAM" id="Phobius"/>
    </source>
</evidence>
<protein>
    <submittedName>
        <fullName evidence="2">Uncharacterized protein</fullName>
    </submittedName>
</protein>
<feature type="transmembrane region" description="Helical" evidence="1">
    <location>
        <begin position="12"/>
        <end position="32"/>
    </location>
</feature>
<reference evidence="2 3" key="1">
    <citation type="submission" date="2019-10" db="EMBL/GenBank/DDBJ databases">
        <title>Nocardia macrotermitis sp. nov. and Nocardia aurantia sp. nov., isolated from the gut of fungus growing-termite Macrotermes natalensis.</title>
        <authorList>
            <person name="Benndorf R."/>
            <person name="Schwitalla J."/>
            <person name="Martin K."/>
            <person name="De Beer W."/>
            <person name="Kaster A.-K."/>
            <person name="Vollmers J."/>
            <person name="Poulsen M."/>
            <person name="Beemelmanns C."/>
        </authorList>
    </citation>
    <scope>NUCLEOTIDE SEQUENCE [LARGE SCALE GENOMIC DNA]</scope>
    <source>
        <strain evidence="2 3">RB20</strain>
    </source>
</reference>
<name>A0A7K0DF46_9NOCA</name>
<evidence type="ECO:0000313" key="3">
    <source>
        <dbReference type="Proteomes" id="UP000438448"/>
    </source>
</evidence>
<gene>
    <name evidence="2" type="ORF">NRB20_65940</name>
</gene>
<keyword evidence="1" id="KW-0472">Membrane</keyword>
<accession>A0A7K0DF46</accession>
<dbReference type="Proteomes" id="UP000438448">
    <property type="component" value="Unassembled WGS sequence"/>
</dbReference>
<proteinExistence type="predicted"/>
<dbReference type="AlphaFoldDB" id="A0A7K0DF46"/>
<keyword evidence="1" id="KW-1133">Transmembrane helix</keyword>
<sequence>MSAVNAWEALSSIITVIAVSVAALLTLACLWPEPDRRPPHARSRARNPYAGIPAPWPAHWSCDFPGRPLTVDEAHRAMQLHREHDCARKRVAMTMLVAEGRITPDSSRHYRRRARA</sequence>
<keyword evidence="3" id="KW-1185">Reference proteome</keyword>
<dbReference type="EMBL" id="WEGK01000020">
    <property type="protein sequence ID" value="MQY23464.1"/>
    <property type="molecule type" value="Genomic_DNA"/>
</dbReference>
<keyword evidence="1" id="KW-0812">Transmembrane</keyword>
<dbReference type="RefSeq" id="WP_153415243.1">
    <property type="nucleotide sequence ID" value="NZ_WEGK01000020.1"/>
</dbReference>
<comment type="caution">
    <text evidence="2">The sequence shown here is derived from an EMBL/GenBank/DDBJ whole genome shotgun (WGS) entry which is preliminary data.</text>
</comment>